<dbReference type="STRING" id="264732.Moth_0640"/>
<sequence>MQPGILVRSTIYPEKGIGLVLGNEEFFDQVYVHVFFEKTRERLTLPLADLSPLHDPLAKMEAGSFSTASRFQLRWLVEQILAENSGEGLLAAGGFKIIPLPHQLLAVSFVLDQFKPRVLIADEVGLGKTIEAALIYEELKARGMVKRVLVVAPSGLCLQWREEMKTKFGEDFIIYDRSTVHSLKQLHGEMTNVWTLADRVITSLDFIKPKKITADLDERAARARRWHNEQVFAAAAAAWFDMVIFDEAHKLTKDMTGEETARYKAGHALVQAAPIVLLLTATPHQGDQHKFRNLLRLIDPYLFSGEGRITAEDVKKVTVRNNKRAVVDFHGNRLFKQRVATVCLIHRDEVADQVELDLYRAVTDYVTTFYELARQQNNFTMMFLLLIYQRMVSSSSPAILKSLSARLAALEELRRRAADQEPESEREEPDWDDLQELTAEEQLAELTRASAAPRAGIVIVPAALAAEIAALKKCLALAERATAGRNDIKFTRLLEIINELRIQENNPRLKFIIFTEFRETQAYLEERLTSLGYRTALINGAMSTTERIAQVERFRREADFLISTDAGGEGINLQFCHILINYDLPWNPMRLEQRIGRIDRIGQEHDVKVINLQLADTVENRVREVIENKLDTIRREFCAGEDKLADILGVLQDEFDFEKVYIEALLKQGRKAANLDALSWQIFERAREIVEEERLALPISNLAPEYVLASQRDLEKRAKRVQRLVEQYLQVYGASLHPYKLREGVYYFQDPRSGRRLHNVIFQQKYALANEGAELLSFQHPYMVELLAHLEDALREDTSAKLLVRERKFSGEKGFLFIYRLTLTNYLDPTVYYLVPCFVSFAGDTGRVNGRISRYFRDWEQLICTDLVTGEIPYNLKEAWQLARKAVQQEAEVLFFQAKERLEKRLRDEEEKFEKYYKDREAAIEKIAVDNIRAAKKKELEEDRKTRRQEWLRRRQLVPSLSLEQVAYVEFA</sequence>
<dbReference type="PANTHER" id="PTHR45766:SF6">
    <property type="entry name" value="SWI_SNF-RELATED MATRIX-ASSOCIATED ACTIN-DEPENDENT REGULATOR OF CHROMATIN SUBFAMILY A-LIKE PROTEIN 1"/>
    <property type="match status" value="1"/>
</dbReference>
<protein>
    <submittedName>
        <fullName evidence="8">Helicase-like protein</fullName>
    </submittedName>
</protein>
<dbReference type="InterPro" id="IPR001650">
    <property type="entry name" value="Helicase_C-like"/>
</dbReference>
<dbReference type="GO" id="GO:0016787">
    <property type="term" value="F:hydrolase activity"/>
    <property type="evidence" value="ECO:0007669"/>
    <property type="project" value="UniProtKB-KW"/>
</dbReference>
<dbReference type="AlphaFoldDB" id="Q2RKS1"/>
<evidence type="ECO:0000256" key="5">
    <source>
        <dbReference type="SAM" id="Coils"/>
    </source>
</evidence>
<dbReference type="InterPro" id="IPR057342">
    <property type="entry name" value="DEXDc_RapA"/>
</dbReference>
<dbReference type="SMART" id="SM00490">
    <property type="entry name" value="HELICc"/>
    <property type="match status" value="1"/>
</dbReference>
<evidence type="ECO:0000256" key="3">
    <source>
        <dbReference type="ARBA" id="ARBA00022806"/>
    </source>
</evidence>
<evidence type="ECO:0000259" key="7">
    <source>
        <dbReference type="PROSITE" id="PS51194"/>
    </source>
</evidence>
<dbReference type="InterPro" id="IPR049730">
    <property type="entry name" value="SNF2/RAD54-like_C"/>
</dbReference>
<dbReference type="EnsemblBacteria" id="ABC18968">
    <property type="protein sequence ID" value="ABC18968"/>
    <property type="gene ID" value="Moth_0640"/>
</dbReference>
<dbReference type="SUPFAM" id="SSF52540">
    <property type="entry name" value="P-loop containing nucleoside triphosphate hydrolases"/>
    <property type="match status" value="2"/>
</dbReference>
<dbReference type="Pfam" id="PF00271">
    <property type="entry name" value="Helicase_C"/>
    <property type="match status" value="1"/>
</dbReference>
<dbReference type="HOGENOM" id="CLU_312354_0_0_9"/>
<feature type="domain" description="Helicase ATP-binding" evidence="6">
    <location>
        <begin position="109"/>
        <end position="301"/>
    </location>
</feature>
<reference evidence="8" key="1">
    <citation type="submission" date="2005-12" db="EMBL/GenBank/DDBJ databases">
        <title>Complete sequence of Moorella thermoacetica ATCC 39073.</title>
        <authorList>
            <consortium name="US DOE Joint Genome Institute"/>
            <person name="Copeland A."/>
            <person name="Lucas S."/>
            <person name="Lapidus A."/>
            <person name="Barry K."/>
            <person name="Detter J.C."/>
            <person name="Glavina T."/>
            <person name="Hammon N."/>
            <person name="Israni S."/>
            <person name="Pitluck S."/>
            <person name="Chertkov O."/>
            <person name="Saunders E.H."/>
            <person name="Brettin T."/>
            <person name="Bruce D."/>
            <person name="Han C."/>
            <person name="Tapia R."/>
            <person name="Gilna P."/>
            <person name="Schmutz J."/>
            <person name="Larimer F."/>
            <person name="Land M."/>
            <person name="Kyrpides N."/>
            <person name="Anderson I."/>
            <person name="Richardson P."/>
            <person name="Ragsdale S."/>
        </authorList>
    </citation>
    <scope>NUCLEOTIDE SEQUENCE</scope>
    <source>
        <strain evidence="8">ATCC 39073</strain>
    </source>
</reference>
<dbReference type="PANTHER" id="PTHR45766">
    <property type="entry name" value="DNA ANNEALING HELICASE AND ENDONUCLEASE ZRANB3 FAMILY MEMBER"/>
    <property type="match status" value="1"/>
</dbReference>
<keyword evidence="5" id="KW-0175">Coiled coil</keyword>
<dbReference type="CDD" id="cd18793">
    <property type="entry name" value="SF2_C_SNF"/>
    <property type="match status" value="1"/>
</dbReference>
<dbReference type="Gene3D" id="3.40.50.300">
    <property type="entry name" value="P-loop containing nucleotide triphosphate hydrolases"/>
    <property type="match status" value="1"/>
</dbReference>
<evidence type="ECO:0000313" key="8">
    <source>
        <dbReference type="EMBL" id="ABC18968.1"/>
    </source>
</evidence>
<organism evidence="8">
    <name type="scientific">Moorella thermoacetica (strain ATCC 39073 / JCM 9320)</name>
    <dbReference type="NCBI Taxonomy" id="264732"/>
    <lineage>
        <taxon>Bacteria</taxon>
        <taxon>Bacillati</taxon>
        <taxon>Bacillota</taxon>
        <taxon>Clostridia</taxon>
        <taxon>Neomoorellales</taxon>
        <taxon>Neomoorellaceae</taxon>
        <taxon>Neomoorella</taxon>
    </lineage>
</organism>
<dbReference type="InterPro" id="IPR014001">
    <property type="entry name" value="Helicase_ATP-bd"/>
</dbReference>
<evidence type="ECO:0000256" key="2">
    <source>
        <dbReference type="ARBA" id="ARBA00022801"/>
    </source>
</evidence>
<dbReference type="CDD" id="cd18011">
    <property type="entry name" value="DEXDc_RapA"/>
    <property type="match status" value="1"/>
</dbReference>
<keyword evidence="1" id="KW-0547">Nucleotide-binding</keyword>
<dbReference type="PROSITE" id="PS51194">
    <property type="entry name" value="HELICASE_CTER"/>
    <property type="match status" value="1"/>
</dbReference>
<feature type="domain" description="Helicase C-terminal" evidence="7">
    <location>
        <begin position="492"/>
        <end position="648"/>
    </location>
</feature>
<keyword evidence="2" id="KW-0378">Hydrolase</keyword>
<dbReference type="InterPro" id="IPR000330">
    <property type="entry name" value="SNF2_N"/>
</dbReference>
<feature type="coiled-coil region" evidence="5">
    <location>
        <begin position="899"/>
        <end position="926"/>
    </location>
</feature>
<dbReference type="PROSITE" id="PS51192">
    <property type="entry name" value="HELICASE_ATP_BIND_1"/>
    <property type="match status" value="1"/>
</dbReference>
<dbReference type="InterPro" id="IPR038718">
    <property type="entry name" value="SNF2-like_sf"/>
</dbReference>
<keyword evidence="4" id="KW-0067">ATP-binding</keyword>
<accession>Q2RKS1</accession>
<dbReference type="PATRIC" id="fig|264732.11.peg.685"/>
<dbReference type="Gene3D" id="3.40.50.10810">
    <property type="entry name" value="Tandem AAA-ATPase domain"/>
    <property type="match status" value="1"/>
</dbReference>
<gene>
    <name evidence="8" type="ordered locus">Moth_0640</name>
</gene>
<name>Q2RKS1_MOOTA</name>
<dbReference type="eggNOG" id="COG0553">
    <property type="taxonomic scope" value="Bacteria"/>
</dbReference>
<dbReference type="Pfam" id="PF00176">
    <property type="entry name" value="SNF2-rel_dom"/>
    <property type="match status" value="1"/>
</dbReference>
<proteinExistence type="predicted"/>
<evidence type="ECO:0000256" key="4">
    <source>
        <dbReference type="ARBA" id="ARBA00022840"/>
    </source>
</evidence>
<evidence type="ECO:0000259" key="6">
    <source>
        <dbReference type="PROSITE" id="PS51192"/>
    </source>
</evidence>
<dbReference type="InterPro" id="IPR027417">
    <property type="entry name" value="P-loop_NTPase"/>
</dbReference>
<evidence type="ECO:0000256" key="1">
    <source>
        <dbReference type="ARBA" id="ARBA00022741"/>
    </source>
</evidence>
<dbReference type="GO" id="GO:0004386">
    <property type="term" value="F:helicase activity"/>
    <property type="evidence" value="ECO:0007669"/>
    <property type="project" value="UniProtKB-KW"/>
</dbReference>
<dbReference type="GO" id="GO:0005524">
    <property type="term" value="F:ATP binding"/>
    <property type="evidence" value="ECO:0007669"/>
    <property type="project" value="UniProtKB-KW"/>
</dbReference>
<dbReference type="SMART" id="SM00487">
    <property type="entry name" value="DEXDc"/>
    <property type="match status" value="1"/>
</dbReference>
<dbReference type="EMBL" id="CP000232">
    <property type="protein sequence ID" value="ABC18968.1"/>
    <property type="molecule type" value="Genomic_DNA"/>
</dbReference>
<dbReference type="KEGG" id="mta:Moth_0640"/>
<dbReference type="OrthoDB" id="9814088at2"/>
<keyword evidence="3 8" id="KW-0347">Helicase</keyword>